<dbReference type="PANTHER" id="PTHR38686">
    <property type="entry name" value="APOLIPOPROTEIN N-ACYLTRANSFERASE"/>
    <property type="match status" value="1"/>
</dbReference>
<comment type="caution">
    <text evidence="10">The sequence shown here is derived from an EMBL/GenBank/DDBJ whole genome shotgun (WGS) entry which is preliminary data.</text>
</comment>
<dbReference type="SUPFAM" id="SSF56317">
    <property type="entry name" value="Carbon-nitrogen hydrolase"/>
    <property type="match status" value="1"/>
</dbReference>
<sequence>MALSLGSYPPFNLGALAWLAGLPLFFLLESVHSVRFYFGLALIYNLLYFGWLGRTNLPGWLLLSLLFALGSLPWLGLVRYGLRKNWLGLLSLFLLGAEILRVSTDYLLPFQIVGYTQWNISPVLQLARLGGVGLVSFFVYSVNLLLYACLKNHGAIRRYWLWLIFLAVVLLWANIPPRYSVSRKIRVALIQTNLRLTEQNLDDTELFWRTYENACLAAAAERPDVYILPEVALPRSLRADRDAAAQLKRLLDKLAAGIILGNRDTDNFALRFNNNYNAVFYIDRQGVVRGTHYKQKLIPFLETANYHLPFLPYFVRNKMRAGIYRRGQDVNLLPLAPSLNVAALICYEAVSGAYLRKFTRQEPAFLVNVSSDGWSRSLTEHELNLYFNVFRAVESGRYLVRAAEDGISAVISPRGKILAALPAFTSGCLVYEVPF</sequence>
<evidence type="ECO:0000256" key="8">
    <source>
        <dbReference type="HAMAP-Rule" id="MF_01148"/>
    </source>
</evidence>
<dbReference type="GO" id="GO:0016410">
    <property type="term" value="F:N-acyltransferase activity"/>
    <property type="evidence" value="ECO:0007669"/>
    <property type="project" value="UniProtKB-UniRule"/>
</dbReference>
<dbReference type="CDD" id="cd07571">
    <property type="entry name" value="ALP_N-acyl_transferase"/>
    <property type="match status" value="1"/>
</dbReference>
<dbReference type="InterPro" id="IPR004563">
    <property type="entry name" value="Apolipo_AcylTrfase"/>
</dbReference>
<dbReference type="Pfam" id="PF00795">
    <property type="entry name" value="CN_hydrolase"/>
    <property type="match status" value="1"/>
</dbReference>
<dbReference type="Pfam" id="PF20154">
    <property type="entry name" value="LNT_N"/>
    <property type="match status" value="1"/>
</dbReference>
<name>A0A388TI06_9BACT</name>
<dbReference type="InterPro" id="IPR036526">
    <property type="entry name" value="C-N_Hydrolase_sf"/>
</dbReference>
<evidence type="ECO:0000313" key="11">
    <source>
        <dbReference type="Proteomes" id="UP000275925"/>
    </source>
</evidence>
<dbReference type="GO" id="GO:0042158">
    <property type="term" value="P:lipoprotein biosynthetic process"/>
    <property type="evidence" value="ECO:0007669"/>
    <property type="project" value="UniProtKB-UniRule"/>
</dbReference>
<dbReference type="Proteomes" id="UP000275925">
    <property type="component" value="Unassembled WGS sequence"/>
</dbReference>
<dbReference type="GO" id="GO:0005886">
    <property type="term" value="C:plasma membrane"/>
    <property type="evidence" value="ECO:0007669"/>
    <property type="project" value="UniProtKB-SubCell"/>
</dbReference>
<evidence type="ECO:0000259" key="9">
    <source>
        <dbReference type="PROSITE" id="PS50263"/>
    </source>
</evidence>
<feature type="transmembrane region" description="Helical" evidence="8">
    <location>
        <begin position="57"/>
        <end position="78"/>
    </location>
</feature>
<dbReference type="PROSITE" id="PS50263">
    <property type="entry name" value="CN_HYDROLASE"/>
    <property type="match status" value="1"/>
</dbReference>
<keyword evidence="2 8" id="KW-1003">Cell membrane</keyword>
<feature type="transmembrane region" description="Helical" evidence="8">
    <location>
        <begin position="123"/>
        <end position="147"/>
    </location>
</feature>
<accession>A0A388TI06</accession>
<comment type="function">
    <text evidence="8">Catalyzes the phospholipid dependent N-acylation of the N-terminal cysteine of apolipoprotein, the last step in lipoprotein maturation.</text>
</comment>
<dbReference type="Gene3D" id="3.60.110.10">
    <property type="entry name" value="Carbon-nitrogen hydrolase"/>
    <property type="match status" value="1"/>
</dbReference>
<feature type="transmembrane region" description="Helical" evidence="8">
    <location>
        <begin position="85"/>
        <end position="103"/>
    </location>
</feature>
<reference evidence="10 11" key="1">
    <citation type="journal article" date="2019" name="ISME J.">
        <title>Genome analyses of uncultured TG2/ZB3 bacteria in 'Margulisbacteria' specifically attached to ectosymbiotic spirochetes of protists in the termite gut.</title>
        <authorList>
            <person name="Utami Y.D."/>
            <person name="Kuwahara H."/>
            <person name="Igai K."/>
            <person name="Murakami T."/>
            <person name="Sugaya K."/>
            <person name="Morikawa T."/>
            <person name="Nagura Y."/>
            <person name="Yuki M."/>
            <person name="Deevong P."/>
            <person name="Inoue T."/>
            <person name="Kihara K."/>
            <person name="Lo N."/>
            <person name="Yamada A."/>
            <person name="Ohkuma M."/>
            <person name="Hongoh Y."/>
        </authorList>
    </citation>
    <scope>NUCLEOTIDE SEQUENCE [LARGE SCALE GENOMIC DNA]</scope>
    <source>
        <strain evidence="10">NkOx7-02</strain>
    </source>
</reference>
<dbReference type="HAMAP" id="MF_01148">
    <property type="entry name" value="Lnt"/>
    <property type="match status" value="1"/>
</dbReference>
<keyword evidence="4 8" id="KW-0812">Transmembrane</keyword>
<evidence type="ECO:0000256" key="1">
    <source>
        <dbReference type="ARBA" id="ARBA00004651"/>
    </source>
</evidence>
<protein>
    <recommendedName>
        <fullName evidence="8">Apolipoprotein N-acyltransferase</fullName>
        <shortName evidence="8">ALP N-acyltransferase</shortName>
        <ecNumber evidence="8">2.3.1.269</ecNumber>
    </recommendedName>
</protein>
<comment type="catalytic activity">
    <reaction evidence="8">
        <text>N-terminal S-1,2-diacyl-sn-glyceryl-L-cysteinyl-[lipoprotein] + a glycerophospholipid = N-acyl-S-1,2-diacyl-sn-glyceryl-L-cysteinyl-[lipoprotein] + a 2-acyl-sn-glycero-3-phospholipid + H(+)</text>
        <dbReference type="Rhea" id="RHEA:48228"/>
        <dbReference type="Rhea" id="RHEA-COMP:14681"/>
        <dbReference type="Rhea" id="RHEA-COMP:14684"/>
        <dbReference type="ChEBI" id="CHEBI:15378"/>
        <dbReference type="ChEBI" id="CHEBI:136912"/>
        <dbReference type="ChEBI" id="CHEBI:140656"/>
        <dbReference type="ChEBI" id="CHEBI:140657"/>
        <dbReference type="ChEBI" id="CHEBI:140660"/>
        <dbReference type="EC" id="2.3.1.269"/>
    </reaction>
</comment>
<evidence type="ECO:0000256" key="5">
    <source>
        <dbReference type="ARBA" id="ARBA00022989"/>
    </source>
</evidence>
<keyword evidence="6 8" id="KW-0472">Membrane</keyword>
<gene>
    <name evidence="10" type="primary">Int</name>
    <name evidence="8" type="synonym">lnt</name>
    <name evidence="10" type="ORF">NO2_0942</name>
</gene>
<keyword evidence="5 8" id="KW-1133">Transmembrane helix</keyword>
<feature type="transmembrane region" description="Helical" evidence="8">
    <location>
        <begin position="34"/>
        <end position="51"/>
    </location>
</feature>
<feature type="transmembrane region" description="Helical" evidence="8">
    <location>
        <begin position="6"/>
        <end position="27"/>
    </location>
</feature>
<keyword evidence="11" id="KW-1185">Reference proteome</keyword>
<feature type="domain" description="CN hydrolase" evidence="9">
    <location>
        <begin position="185"/>
        <end position="435"/>
    </location>
</feature>
<evidence type="ECO:0000256" key="4">
    <source>
        <dbReference type="ARBA" id="ARBA00022692"/>
    </source>
</evidence>
<organism evidence="10 11">
    <name type="scientific">Candidatus Termititenax persephonae</name>
    <dbReference type="NCBI Taxonomy" id="2218525"/>
    <lineage>
        <taxon>Bacteria</taxon>
        <taxon>Bacillati</taxon>
        <taxon>Candidatus Margulisiibacteriota</taxon>
        <taxon>Candidatus Termititenacia</taxon>
        <taxon>Candidatus Termititenacales</taxon>
        <taxon>Candidatus Termititenacaceae</taxon>
        <taxon>Candidatus Termititenax</taxon>
    </lineage>
</organism>
<evidence type="ECO:0000256" key="6">
    <source>
        <dbReference type="ARBA" id="ARBA00023136"/>
    </source>
</evidence>
<evidence type="ECO:0000256" key="2">
    <source>
        <dbReference type="ARBA" id="ARBA00022475"/>
    </source>
</evidence>
<dbReference type="PANTHER" id="PTHR38686:SF1">
    <property type="entry name" value="APOLIPOPROTEIN N-ACYLTRANSFERASE"/>
    <property type="match status" value="1"/>
</dbReference>
<dbReference type="EMBL" id="BGZO01000026">
    <property type="protein sequence ID" value="GBR76384.1"/>
    <property type="molecule type" value="Genomic_DNA"/>
</dbReference>
<dbReference type="UniPathway" id="UPA00666"/>
<keyword evidence="3 8" id="KW-0808">Transferase</keyword>
<evidence type="ECO:0000256" key="3">
    <source>
        <dbReference type="ARBA" id="ARBA00022679"/>
    </source>
</evidence>
<evidence type="ECO:0000256" key="7">
    <source>
        <dbReference type="ARBA" id="ARBA00023315"/>
    </source>
</evidence>
<comment type="subcellular location">
    <subcellularLocation>
        <location evidence="1 8">Cell membrane</location>
        <topology evidence="1 8">Multi-pass membrane protein</topology>
    </subcellularLocation>
</comment>
<dbReference type="NCBIfam" id="TIGR00546">
    <property type="entry name" value="lnt"/>
    <property type="match status" value="1"/>
</dbReference>
<dbReference type="AlphaFoldDB" id="A0A388TI06"/>
<evidence type="ECO:0000313" key="10">
    <source>
        <dbReference type="EMBL" id="GBR76384.1"/>
    </source>
</evidence>
<dbReference type="EC" id="2.3.1.269" evidence="8"/>
<dbReference type="InterPro" id="IPR003010">
    <property type="entry name" value="C-N_Hydrolase"/>
</dbReference>
<dbReference type="InterPro" id="IPR045378">
    <property type="entry name" value="LNT_N"/>
</dbReference>
<proteinExistence type="inferred from homology"/>
<feature type="transmembrane region" description="Helical" evidence="8">
    <location>
        <begin position="159"/>
        <end position="175"/>
    </location>
</feature>
<keyword evidence="7 8" id="KW-0012">Acyltransferase</keyword>
<comment type="pathway">
    <text evidence="8">Protein modification; lipoprotein biosynthesis (N-acyl transfer).</text>
</comment>
<comment type="similarity">
    <text evidence="8">Belongs to the CN hydrolase family. Apolipoprotein N-acyltransferase subfamily.</text>
</comment>